<proteinExistence type="predicted"/>
<evidence type="ECO:0000256" key="1">
    <source>
        <dbReference type="SAM" id="Phobius"/>
    </source>
</evidence>
<dbReference type="AlphaFoldDB" id="A0A0S4PYZ3"/>
<organism evidence="2 3">
    <name type="scientific">Helicobacter typhlonius</name>
    <dbReference type="NCBI Taxonomy" id="76936"/>
    <lineage>
        <taxon>Bacteria</taxon>
        <taxon>Pseudomonadati</taxon>
        <taxon>Campylobacterota</taxon>
        <taxon>Epsilonproteobacteria</taxon>
        <taxon>Campylobacterales</taxon>
        <taxon>Helicobacteraceae</taxon>
        <taxon>Helicobacter</taxon>
    </lineage>
</organism>
<dbReference type="KEGG" id="hty:BN2458_PEG1547"/>
<accession>A0A0S4PYZ3</accession>
<feature type="transmembrane region" description="Helical" evidence="1">
    <location>
        <begin position="12"/>
        <end position="32"/>
    </location>
</feature>
<sequence length="41" mass="5070">MCRNYPHFKSIVYLRYLFFCFFCIRLSPSNFIHLPSRIPNK</sequence>
<protein>
    <submittedName>
        <fullName evidence="2">Uncharacterized protein</fullName>
    </submittedName>
</protein>
<keyword evidence="1" id="KW-0812">Transmembrane</keyword>
<evidence type="ECO:0000313" key="3">
    <source>
        <dbReference type="Proteomes" id="UP000064525"/>
    </source>
</evidence>
<keyword evidence="1" id="KW-0472">Membrane</keyword>
<evidence type="ECO:0000313" key="2">
    <source>
        <dbReference type="EMBL" id="CUU40430.1"/>
    </source>
</evidence>
<dbReference type="EMBL" id="LN907858">
    <property type="protein sequence ID" value="CUU40430.1"/>
    <property type="molecule type" value="Genomic_DNA"/>
</dbReference>
<name>A0A0S4PYZ3_9HELI</name>
<dbReference type="PATRIC" id="fig|76936.10.peg.1511"/>
<reference evidence="3" key="1">
    <citation type="submission" date="2015-11" db="EMBL/GenBank/DDBJ databases">
        <authorList>
            <person name="Anvar S.Y."/>
        </authorList>
    </citation>
    <scope>NUCLEOTIDE SEQUENCE [LARGE SCALE GENOMIC DNA]</scope>
</reference>
<dbReference type="Proteomes" id="UP000064525">
    <property type="component" value="Chromosome I"/>
</dbReference>
<gene>
    <name evidence="2" type="ORF">BN2458_PEG1547</name>
</gene>
<keyword evidence="1" id="KW-1133">Transmembrane helix</keyword>